<keyword evidence="1" id="KW-0732">Signal</keyword>
<gene>
    <name evidence="3" type="ORF">ACFQ4C_07525</name>
</gene>
<sequence length="129" mass="13717">MKALINTLLVALTLTAASFNTANADTNKPKKAAAFQSGIHTTADGKLQVAVQKENTSPVVVNLLDEKGNTIFSQQIGKRQEAVRLRMDVSNLPDGVYQVAISNGVETTTKEVTLSTKQPVAAPRLVAVN</sequence>
<keyword evidence="4" id="KW-1185">Reference proteome</keyword>
<evidence type="ECO:0000259" key="2">
    <source>
        <dbReference type="Pfam" id="PF18962"/>
    </source>
</evidence>
<feature type="chain" id="PRO_5045182458" evidence="1">
    <location>
        <begin position="25"/>
        <end position="129"/>
    </location>
</feature>
<feature type="signal peptide" evidence="1">
    <location>
        <begin position="1"/>
        <end position="24"/>
    </location>
</feature>
<comment type="caution">
    <text evidence="3">The sequence shown here is derived from an EMBL/GenBank/DDBJ whole genome shotgun (WGS) entry which is preliminary data.</text>
</comment>
<dbReference type="RefSeq" id="WP_379884067.1">
    <property type="nucleotide sequence ID" value="NZ_JBHTLP010000004.1"/>
</dbReference>
<evidence type="ECO:0000313" key="3">
    <source>
        <dbReference type="EMBL" id="MFD1140952.1"/>
    </source>
</evidence>
<name>A0ABW3Q5G8_9BACT</name>
<feature type="domain" description="Secretion system C-terminal sorting" evidence="2">
    <location>
        <begin position="44"/>
        <end position="111"/>
    </location>
</feature>
<evidence type="ECO:0000256" key="1">
    <source>
        <dbReference type="SAM" id="SignalP"/>
    </source>
</evidence>
<accession>A0ABW3Q5G8</accession>
<proteinExistence type="predicted"/>
<evidence type="ECO:0000313" key="4">
    <source>
        <dbReference type="Proteomes" id="UP001597116"/>
    </source>
</evidence>
<organism evidence="3 4">
    <name type="scientific">Larkinella insperata</name>
    <dbReference type="NCBI Taxonomy" id="332158"/>
    <lineage>
        <taxon>Bacteria</taxon>
        <taxon>Pseudomonadati</taxon>
        <taxon>Bacteroidota</taxon>
        <taxon>Cytophagia</taxon>
        <taxon>Cytophagales</taxon>
        <taxon>Spirosomataceae</taxon>
        <taxon>Larkinella</taxon>
    </lineage>
</organism>
<dbReference type="EMBL" id="JBHTLP010000004">
    <property type="protein sequence ID" value="MFD1140952.1"/>
    <property type="molecule type" value="Genomic_DNA"/>
</dbReference>
<dbReference type="Proteomes" id="UP001597116">
    <property type="component" value="Unassembled WGS sequence"/>
</dbReference>
<reference evidence="4" key="1">
    <citation type="journal article" date="2019" name="Int. J. Syst. Evol. Microbiol.">
        <title>The Global Catalogue of Microorganisms (GCM) 10K type strain sequencing project: providing services to taxonomists for standard genome sequencing and annotation.</title>
        <authorList>
            <consortium name="The Broad Institute Genomics Platform"/>
            <consortium name="The Broad Institute Genome Sequencing Center for Infectious Disease"/>
            <person name="Wu L."/>
            <person name="Ma J."/>
        </authorList>
    </citation>
    <scope>NUCLEOTIDE SEQUENCE [LARGE SCALE GENOMIC DNA]</scope>
    <source>
        <strain evidence="4">CCUG 55608</strain>
    </source>
</reference>
<dbReference type="Pfam" id="PF18962">
    <property type="entry name" value="Por_Secre_tail"/>
    <property type="match status" value="1"/>
</dbReference>
<protein>
    <submittedName>
        <fullName evidence="3">T9SS type A sorting domain-containing protein</fullName>
    </submittedName>
</protein>
<dbReference type="InterPro" id="IPR026444">
    <property type="entry name" value="Secre_tail"/>
</dbReference>